<dbReference type="WBParaSite" id="PTRK_0001447200.1">
    <property type="protein sequence ID" value="PTRK_0001447200.1"/>
    <property type="gene ID" value="PTRK_0001447200"/>
</dbReference>
<evidence type="ECO:0000313" key="3">
    <source>
        <dbReference type="WBParaSite" id="PTRK_0001447200.1"/>
    </source>
</evidence>
<reference evidence="3" key="1">
    <citation type="submission" date="2017-02" db="UniProtKB">
        <authorList>
            <consortium name="WormBaseParasite"/>
        </authorList>
    </citation>
    <scope>IDENTIFICATION</scope>
</reference>
<protein>
    <submittedName>
        <fullName evidence="3">Peptide-methionine (R)-S-oxide reductase</fullName>
    </submittedName>
</protein>
<proteinExistence type="predicted"/>
<name>A0A0N4ZZR3_PARTI</name>
<accession>A0A0N4ZZR3</accession>
<evidence type="ECO:0000256" key="1">
    <source>
        <dbReference type="SAM" id="MobiDB-lite"/>
    </source>
</evidence>
<evidence type="ECO:0000313" key="2">
    <source>
        <dbReference type="Proteomes" id="UP000038045"/>
    </source>
</evidence>
<keyword evidence="2" id="KW-1185">Reference proteome</keyword>
<feature type="region of interest" description="Disordered" evidence="1">
    <location>
        <begin position="82"/>
        <end position="110"/>
    </location>
</feature>
<sequence length="110" mass="12823">SDAVVRDRRFRLRPGGPVLRRIRGDDAGLRQRLHLHLRHPRRALSLVHRLDAGAGIRRRGLDRRGRLVRLCGVDPERLRYQRQSVSDNKLPRRRRTPVGHSADPVRRVGR</sequence>
<dbReference type="Proteomes" id="UP000038045">
    <property type="component" value="Unplaced"/>
</dbReference>
<organism evidence="2 3">
    <name type="scientific">Parastrongyloides trichosuri</name>
    <name type="common">Possum-specific nematode worm</name>
    <dbReference type="NCBI Taxonomy" id="131310"/>
    <lineage>
        <taxon>Eukaryota</taxon>
        <taxon>Metazoa</taxon>
        <taxon>Ecdysozoa</taxon>
        <taxon>Nematoda</taxon>
        <taxon>Chromadorea</taxon>
        <taxon>Rhabditida</taxon>
        <taxon>Tylenchina</taxon>
        <taxon>Panagrolaimomorpha</taxon>
        <taxon>Strongyloidoidea</taxon>
        <taxon>Strongyloididae</taxon>
        <taxon>Parastrongyloides</taxon>
    </lineage>
</organism>
<dbReference type="AlphaFoldDB" id="A0A0N4ZZR3"/>